<feature type="transmembrane region" description="Helical" evidence="1">
    <location>
        <begin position="195"/>
        <end position="214"/>
    </location>
</feature>
<accession>A0A1W2H6M1</accession>
<sequence>MEKTDNKKDQNPPGGFRSYLRKISIHFPKLFPPPSADRLKNSLSLFEVEMDWIVSMSNQDLPSGSKISWKPSAKKMLDEAKIASTLGDTEKGWRCLKAADRFLYYGLAEVAPELLLAKEKTIIKEANDENKKLSFWRKNTINDLLPEKKEESLKELKPILTPERVNRIVEAKKILDEHFDNIYQKQTIIKSRLNILFYLGGLLIIFWFFAHPPVPLKIDKEDPFHYLVNHPLHFWWFVVLSGCLGAILSSFTDTISNFGKRSSIPNELSLGFLLLSRLMVGALSAIAVILILSADILNYKPDTVAMVLTLAFVSGFSDRFLASAIGKMLNS</sequence>
<dbReference type="EMBL" id="LT838813">
    <property type="protein sequence ID" value="SMD44404.1"/>
    <property type="molecule type" value="Genomic_DNA"/>
</dbReference>
<protein>
    <submittedName>
        <fullName evidence="2">Uncharacterized protein</fullName>
    </submittedName>
</protein>
<feature type="transmembrane region" description="Helical" evidence="1">
    <location>
        <begin position="304"/>
        <end position="322"/>
    </location>
</feature>
<dbReference type="AlphaFoldDB" id="A0A1W2H6M1"/>
<organism evidence="2 3">
    <name type="scientific">Aquiflexum balticum DSM 16537</name>
    <dbReference type="NCBI Taxonomy" id="758820"/>
    <lineage>
        <taxon>Bacteria</taxon>
        <taxon>Pseudomonadati</taxon>
        <taxon>Bacteroidota</taxon>
        <taxon>Cytophagia</taxon>
        <taxon>Cytophagales</taxon>
        <taxon>Cyclobacteriaceae</taxon>
        <taxon>Aquiflexum</taxon>
    </lineage>
</organism>
<gene>
    <name evidence="2" type="ORF">SAMN00777080_3025</name>
</gene>
<proteinExistence type="predicted"/>
<dbReference type="STRING" id="758820.SAMN00777080_3025"/>
<evidence type="ECO:0000313" key="2">
    <source>
        <dbReference type="EMBL" id="SMD44404.1"/>
    </source>
</evidence>
<keyword evidence="3" id="KW-1185">Reference proteome</keyword>
<keyword evidence="1" id="KW-1133">Transmembrane helix</keyword>
<dbReference type="OrthoDB" id="9943952at2"/>
<dbReference type="Proteomes" id="UP000192333">
    <property type="component" value="Chromosome I"/>
</dbReference>
<evidence type="ECO:0000313" key="3">
    <source>
        <dbReference type="Proteomes" id="UP000192333"/>
    </source>
</evidence>
<keyword evidence="1" id="KW-0472">Membrane</keyword>
<feature type="transmembrane region" description="Helical" evidence="1">
    <location>
        <begin position="268"/>
        <end position="292"/>
    </location>
</feature>
<feature type="transmembrane region" description="Helical" evidence="1">
    <location>
        <begin position="234"/>
        <end position="256"/>
    </location>
</feature>
<reference evidence="3" key="1">
    <citation type="submission" date="2017-04" db="EMBL/GenBank/DDBJ databases">
        <authorList>
            <person name="Varghese N."/>
            <person name="Submissions S."/>
        </authorList>
    </citation>
    <scope>NUCLEOTIDE SEQUENCE [LARGE SCALE GENOMIC DNA]</scope>
    <source>
        <strain evidence="3">DSM 16537</strain>
    </source>
</reference>
<evidence type="ECO:0000256" key="1">
    <source>
        <dbReference type="SAM" id="Phobius"/>
    </source>
</evidence>
<dbReference type="RefSeq" id="WP_084121182.1">
    <property type="nucleotide sequence ID" value="NZ_LT838813.1"/>
</dbReference>
<name>A0A1W2H6M1_9BACT</name>
<keyword evidence="1" id="KW-0812">Transmembrane</keyword>